<dbReference type="AlphaFoldDB" id="A0A7V7GMN5"/>
<dbReference type="Proteomes" id="UP000463138">
    <property type="component" value="Unassembled WGS sequence"/>
</dbReference>
<evidence type="ECO:0000256" key="1">
    <source>
        <dbReference type="SAM" id="Phobius"/>
    </source>
</evidence>
<comment type="caution">
    <text evidence="3">The sequence shown here is derived from an EMBL/GenBank/DDBJ whole genome shotgun (WGS) entry which is preliminary data.</text>
</comment>
<feature type="domain" description="YdbS-like PH" evidence="2">
    <location>
        <begin position="117"/>
        <end position="184"/>
    </location>
</feature>
<evidence type="ECO:0000313" key="4">
    <source>
        <dbReference type="Proteomes" id="UP000463138"/>
    </source>
</evidence>
<keyword evidence="1" id="KW-1133">Transmembrane helix</keyword>
<evidence type="ECO:0000313" key="3">
    <source>
        <dbReference type="EMBL" id="KAA0690485.1"/>
    </source>
</evidence>
<evidence type="ECO:0000259" key="2">
    <source>
        <dbReference type="Pfam" id="PF03703"/>
    </source>
</evidence>
<organism evidence="3 4">
    <name type="scientific">Halopseudomonas laoshanensis</name>
    <dbReference type="NCBI Taxonomy" id="2268758"/>
    <lineage>
        <taxon>Bacteria</taxon>
        <taxon>Pseudomonadati</taxon>
        <taxon>Pseudomonadota</taxon>
        <taxon>Gammaproteobacteria</taxon>
        <taxon>Pseudomonadales</taxon>
        <taxon>Pseudomonadaceae</taxon>
        <taxon>Halopseudomonas</taxon>
    </lineage>
</organism>
<name>A0A7V7GMN5_9GAMM</name>
<accession>A0A7V7GMN5</accession>
<dbReference type="EMBL" id="QOVF01000010">
    <property type="protein sequence ID" value="KAA0690485.1"/>
    <property type="molecule type" value="Genomic_DNA"/>
</dbReference>
<gene>
    <name evidence="3" type="ORF">DT594_18010</name>
</gene>
<keyword evidence="1" id="KW-0472">Membrane</keyword>
<protein>
    <submittedName>
        <fullName evidence="3">PH domain-containing protein</fullName>
    </submittedName>
</protein>
<sequence length="193" mass="21650">MALAATQWCSPSSTVNGLPWPKHCAFGCSADDLGGFRRPMCGKVRAEPQLMLWSTTRMSYIEESLSDGEKIESLFQLHWFARVPMIIWIILAIPTLGITLLLALYEYLKLRSIEQGVTNKRVILKTGFISRHTEEMKLNSIETVEIRQGVMGRMFGFGTIEVTGRGISDVVFKGIDDPMVVKRRIESVSNPIA</sequence>
<dbReference type="PANTHER" id="PTHR37938:SF1">
    <property type="entry name" value="BLL0215 PROTEIN"/>
    <property type="match status" value="1"/>
</dbReference>
<dbReference type="OrthoDB" id="3378680at2"/>
<dbReference type="InterPro" id="IPR005182">
    <property type="entry name" value="YdbS-like_PH"/>
</dbReference>
<proteinExistence type="predicted"/>
<keyword evidence="4" id="KW-1185">Reference proteome</keyword>
<dbReference type="Pfam" id="PF03703">
    <property type="entry name" value="bPH_2"/>
    <property type="match status" value="1"/>
</dbReference>
<keyword evidence="1" id="KW-0812">Transmembrane</keyword>
<dbReference type="PANTHER" id="PTHR37938">
    <property type="entry name" value="BLL0215 PROTEIN"/>
    <property type="match status" value="1"/>
</dbReference>
<feature type="transmembrane region" description="Helical" evidence="1">
    <location>
        <begin position="85"/>
        <end position="105"/>
    </location>
</feature>
<reference evidence="3 4" key="1">
    <citation type="submission" date="2018-07" db="EMBL/GenBank/DDBJ databases">
        <title>Pseudomonas laoshanensis sp. nov., isolated from soil.</title>
        <authorList>
            <person name="Sun J."/>
            <person name="Yu L."/>
            <person name="Wang M."/>
            <person name="Zhang C."/>
        </authorList>
    </citation>
    <scope>NUCLEOTIDE SEQUENCE [LARGE SCALE GENOMIC DNA]</scope>
    <source>
        <strain evidence="3 4">Y22</strain>
    </source>
</reference>